<keyword evidence="4" id="KW-0812">Transmembrane</keyword>
<keyword evidence="4" id="KW-1133">Transmembrane helix</keyword>
<dbReference type="InterPro" id="IPR018378">
    <property type="entry name" value="C-type_lectin_CS"/>
</dbReference>
<dbReference type="FunCoup" id="A0A6P7JXP9">
    <property type="interactions" value="2"/>
</dbReference>
<dbReference type="GeneID" id="114447937"/>
<keyword evidence="4" id="KW-0472">Membrane</keyword>
<organism evidence="6 7">
    <name type="scientific">Parambassis ranga</name>
    <name type="common">Indian glassy fish</name>
    <dbReference type="NCBI Taxonomy" id="210632"/>
    <lineage>
        <taxon>Eukaryota</taxon>
        <taxon>Metazoa</taxon>
        <taxon>Chordata</taxon>
        <taxon>Craniata</taxon>
        <taxon>Vertebrata</taxon>
        <taxon>Euteleostomi</taxon>
        <taxon>Actinopterygii</taxon>
        <taxon>Neopterygii</taxon>
        <taxon>Teleostei</taxon>
        <taxon>Neoteleostei</taxon>
        <taxon>Acanthomorphata</taxon>
        <taxon>Ovalentaria</taxon>
        <taxon>Ambassidae</taxon>
        <taxon>Parambassis</taxon>
    </lineage>
</organism>
<dbReference type="OrthoDB" id="10059571at2759"/>
<evidence type="ECO:0000256" key="4">
    <source>
        <dbReference type="SAM" id="Phobius"/>
    </source>
</evidence>
<dbReference type="Gene3D" id="3.10.100.10">
    <property type="entry name" value="Mannose-Binding Protein A, subunit A"/>
    <property type="match status" value="1"/>
</dbReference>
<keyword evidence="6" id="KW-1185">Reference proteome</keyword>
<evidence type="ECO:0000313" key="7">
    <source>
        <dbReference type="RefSeq" id="XP_028280296.1"/>
    </source>
</evidence>
<dbReference type="GO" id="GO:0005886">
    <property type="term" value="C:plasma membrane"/>
    <property type="evidence" value="ECO:0007669"/>
    <property type="project" value="TreeGrafter"/>
</dbReference>
<dbReference type="InterPro" id="IPR051379">
    <property type="entry name" value="C-type_Lectin_Receptor_IMM"/>
</dbReference>
<dbReference type="GO" id="GO:0030246">
    <property type="term" value="F:carbohydrate binding"/>
    <property type="evidence" value="ECO:0007669"/>
    <property type="project" value="UniProtKB-KW"/>
</dbReference>
<dbReference type="InterPro" id="IPR016187">
    <property type="entry name" value="CTDL_fold"/>
</dbReference>
<dbReference type="Pfam" id="PF00059">
    <property type="entry name" value="Lectin_C"/>
    <property type="match status" value="1"/>
</dbReference>
<accession>A0A6P7JXP9</accession>
<protein>
    <submittedName>
        <fullName evidence="7">C-type lectin domain family 4 member C isoform X1</fullName>
    </submittedName>
</protein>
<gene>
    <name evidence="7" type="primary">LOC114447937</name>
</gene>
<evidence type="ECO:0000313" key="6">
    <source>
        <dbReference type="Proteomes" id="UP000515145"/>
    </source>
</evidence>
<dbReference type="AlphaFoldDB" id="A0A6P7JXP9"/>
<feature type="domain" description="C-type lectin" evidence="5">
    <location>
        <begin position="156"/>
        <end position="264"/>
    </location>
</feature>
<evidence type="ECO:0000256" key="2">
    <source>
        <dbReference type="ARBA" id="ARBA00023157"/>
    </source>
</evidence>
<sequence length="267" mass="29849">MELQEIPTETERKEDYEGAGELMMEAKTEEEAEPDHYAKLRNPSEDVYSETYYSGASVKTTAGTSAGKQTVGNVRLYRAACFFLTAICLVLLVAILVLSMKFQAVSTACSEREETTPADRHGPSPTCSYDDCQALFPNTQSEHVGCQQCAKGWLKFSRSCFYLSTFRLSWDEGQRNCSSRGGSLAVITSHSLQSFLTKKGKLKYWIGLRQNGGTWTWVNNNALQHSYWEEPPENGDCGIINSDSPPETSWMRASCQASTYFICQLQL</sequence>
<reference evidence="7" key="1">
    <citation type="submission" date="2025-08" db="UniProtKB">
        <authorList>
            <consortium name="RefSeq"/>
        </authorList>
    </citation>
    <scope>IDENTIFICATION</scope>
</reference>
<dbReference type="InterPro" id="IPR001304">
    <property type="entry name" value="C-type_lectin-like"/>
</dbReference>
<feature type="region of interest" description="Disordered" evidence="3">
    <location>
        <begin position="1"/>
        <end position="20"/>
    </location>
</feature>
<dbReference type="PROSITE" id="PS50041">
    <property type="entry name" value="C_TYPE_LECTIN_2"/>
    <property type="match status" value="1"/>
</dbReference>
<keyword evidence="2" id="KW-1015">Disulfide bond</keyword>
<dbReference type="PANTHER" id="PTHR46746:SF3">
    <property type="entry name" value="C-TYPE LECTIN DOMAIN-CONTAINING PROTEIN-RELATED"/>
    <property type="match status" value="1"/>
</dbReference>
<dbReference type="Proteomes" id="UP000515145">
    <property type="component" value="Chromosome 16"/>
</dbReference>
<name>A0A6P7JXP9_9TELE</name>
<evidence type="ECO:0000256" key="1">
    <source>
        <dbReference type="ARBA" id="ARBA00022734"/>
    </source>
</evidence>
<dbReference type="SMART" id="SM00034">
    <property type="entry name" value="CLECT"/>
    <property type="match status" value="1"/>
</dbReference>
<evidence type="ECO:0000256" key="3">
    <source>
        <dbReference type="SAM" id="MobiDB-lite"/>
    </source>
</evidence>
<evidence type="ECO:0000259" key="5">
    <source>
        <dbReference type="PROSITE" id="PS50041"/>
    </source>
</evidence>
<dbReference type="InParanoid" id="A0A6P7JXP9"/>
<dbReference type="PROSITE" id="PS00615">
    <property type="entry name" value="C_TYPE_LECTIN_1"/>
    <property type="match status" value="1"/>
</dbReference>
<dbReference type="PANTHER" id="PTHR46746">
    <property type="entry name" value="KILLER CELL LECTIN-LIKE RECEPTOR SUBFAMILY F MEMBER 2"/>
    <property type="match status" value="1"/>
</dbReference>
<proteinExistence type="predicted"/>
<dbReference type="SUPFAM" id="SSF56436">
    <property type="entry name" value="C-type lectin-like"/>
    <property type="match status" value="1"/>
</dbReference>
<dbReference type="RefSeq" id="XP_028280296.1">
    <property type="nucleotide sequence ID" value="XM_028424495.1"/>
</dbReference>
<feature type="transmembrane region" description="Helical" evidence="4">
    <location>
        <begin position="76"/>
        <end position="100"/>
    </location>
</feature>
<dbReference type="InterPro" id="IPR016186">
    <property type="entry name" value="C-type_lectin-like/link_sf"/>
</dbReference>
<keyword evidence="1" id="KW-0430">Lectin</keyword>